<dbReference type="GO" id="GO:0008932">
    <property type="term" value="F:lytic endotransglycosylase activity"/>
    <property type="evidence" value="ECO:0007669"/>
    <property type="project" value="UniProtKB-UniRule"/>
</dbReference>
<keyword evidence="5 7" id="KW-0456">Lyase</keyword>
<dbReference type="NCBIfam" id="TIGR00247">
    <property type="entry name" value="endolytic transglycosylase MltG"/>
    <property type="match status" value="1"/>
</dbReference>
<dbReference type="GO" id="GO:0071555">
    <property type="term" value="P:cell wall organization"/>
    <property type="evidence" value="ECO:0007669"/>
    <property type="project" value="UniProtKB-KW"/>
</dbReference>
<dbReference type="AlphaFoldDB" id="A0A090AK32"/>
<dbReference type="KEGG" id="tig:THII_3582"/>
<dbReference type="Gene3D" id="3.30.1490.480">
    <property type="entry name" value="Endolytic murein transglycosylase"/>
    <property type="match status" value="1"/>
</dbReference>
<evidence type="ECO:0000256" key="4">
    <source>
        <dbReference type="ARBA" id="ARBA00023136"/>
    </source>
</evidence>
<keyword evidence="3 7" id="KW-1133">Transmembrane helix</keyword>
<keyword evidence="7" id="KW-0997">Cell inner membrane</keyword>
<name>A0A090AK32_9GAMM</name>
<dbReference type="Gene3D" id="3.30.160.60">
    <property type="entry name" value="Classic Zinc Finger"/>
    <property type="match status" value="1"/>
</dbReference>
<comment type="catalytic activity">
    <reaction evidence="7">
        <text>a peptidoglycan chain = a peptidoglycan chain with N-acetyl-1,6-anhydromuramyl-[peptide] at the reducing end + a peptidoglycan chain with N-acetylglucosamine at the non-reducing end.</text>
        <dbReference type="EC" id="4.2.2.29"/>
    </reaction>
</comment>
<dbReference type="EMBL" id="AP014633">
    <property type="protein sequence ID" value="BAP57879.1"/>
    <property type="molecule type" value="Genomic_DNA"/>
</dbReference>
<dbReference type="STRING" id="40754.THII_3582"/>
<evidence type="ECO:0000256" key="7">
    <source>
        <dbReference type="HAMAP-Rule" id="MF_02065"/>
    </source>
</evidence>
<dbReference type="GO" id="GO:0009252">
    <property type="term" value="P:peptidoglycan biosynthetic process"/>
    <property type="evidence" value="ECO:0007669"/>
    <property type="project" value="UniProtKB-UniRule"/>
</dbReference>
<comment type="similarity">
    <text evidence="7">Belongs to the transglycosylase MltG family.</text>
</comment>
<dbReference type="CDD" id="cd08010">
    <property type="entry name" value="MltG_like"/>
    <property type="match status" value="1"/>
</dbReference>
<evidence type="ECO:0000256" key="5">
    <source>
        <dbReference type="ARBA" id="ARBA00023239"/>
    </source>
</evidence>
<keyword evidence="4 7" id="KW-0472">Membrane</keyword>
<feature type="site" description="Important for catalytic activity" evidence="7">
    <location>
        <position position="206"/>
    </location>
</feature>
<organism evidence="8 9">
    <name type="scientific">Thioploca ingrica</name>
    <dbReference type="NCBI Taxonomy" id="40754"/>
    <lineage>
        <taxon>Bacteria</taxon>
        <taxon>Pseudomonadati</taxon>
        <taxon>Pseudomonadota</taxon>
        <taxon>Gammaproteobacteria</taxon>
        <taxon>Thiotrichales</taxon>
        <taxon>Thiotrichaceae</taxon>
        <taxon>Thioploca</taxon>
    </lineage>
</organism>
<dbReference type="GO" id="GO:0005886">
    <property type="term" value="C:plasma membrane"/>
    <property type="evidence" value="ECO:0007669"/>
    <property type="project" value="UniProtKB-UniRule"/>
</dbReference>
<evidence type="ECO:0000256" key="1">
    <source>
        <dbReference type="ARBA" id="ARBA00022475"/>
    </source>
</evidence>
<dbReference type="Proteomes" id="UP000031623">
    <property type="component" value="Chromosome"/>
</dbReference>
<gene>
    <name evidence="7" type="primary">mltG</name>
    <name evidence="8" type="ORF">THII_3582</name>
</gene>
<keyword evidence="1 7" id="KW-1003">Cell membrane</keyword>
<evidence type="ECO:0000256" key="2">
    <source>
        <dbReference type="ARBA" id="ARBA00022692"/>
    </source>
</evidence>
<proteinExistence type="inferred from homology"/>
<keyword evidence="2 7" id="KW-0812">Transmembrane</keyword>
<dbReference type="HOGENOM" id="CLU_025574_0_2_6"/>
<evidence type="ECO:0000256" key="6">
    <source>
        <dbReference type="ARBA" id="ARBA00023316"/>
    </source>
</evidence>
<dbReference type="PANTHER" id="PTHR30518:SF2">
    <property type="entry name" value="ENDOLYTIC MUREIN TRANSGLYCOSYLASE"/>
    <property type="match status" value="1"/>
</dbReference>
<accession>A0A090AK32</accession>
<keyword evidence="6 7" id="KW-0961">Cell wall biogenesis/degradation</keyword>
<dbReference type="HAMAP" id="MF_02065">
    <property type="entry name" value="MltG"/>
    <property type="match status" value="1"/>
</dbReference>
<dbReference type="EC" id="4.2.2.29" evidence="7"/>
<dbReference type="Pfam" id="PF02618">
    <property type="entry name" value="YceG"/>
    <property type="match status" value="1"/>
</dbReference>
<reference evidence="8 9" key="1">
    <citation type="journal article" date="2014" name="ISME J.">
        <title>Ecophysiology of Thioploca ingrica as revealed by the complete genome sequence supplemented with proteomic evidence.</title>
        <authorList>
            <person name="Kojima H."/>
            <person name="Ogura Y."/>
            <person name="Yamamoto N."/>
            <person name="Togashi T."/>
            <person name="Mori H."/>
            <person name="Watanabe T."/>
            <person name="Nemoto F."/>
            <person name="Kurokawa K."/>
            <person name="Hayashi T."/>
            <person name="Fukui M."/>
        </authorList>
    </citation>
    <scope>NUCLEOTIDE SEQUENCE [LARGE SCALE GENOMIC DNA]</scope>
</reference>
<evidence type="ECO:0000256" key="3">
    <source>
        <dbReference type="ARBA" id="ARBA00022989"/>
    </source>
</evidence>
<evidence type="ECO:0000313" key="8">
    <source>
        <dbReference type="EMBL" id="BAP57879.1"/>
    </source>
</evidence>
<comment type="function">
    <text evidence="7">Functions as a peptidoglycan terminase that cleaves nascent peptidoglycan strands endolytically to terminate their elongation.</text>
</comment>
<keyword evidence="9" id="KW-1185">Reference proteome</keyword>
<dbReference type="PANTHER" id="PTHR30518">
    <property type="entry name" value="ENDOLYTIC MUREIN TRANSGLYCOSYLASE"/>
    <property type="match status" value="1"/>
</dbReference>
<dbReference type="InterPro" id="IPR003770">
    <property type="entry name" value="MLTG-like"/>
</dbReference>
<protein>
    <recommendedName>
        <fullName evidence="7">Endolytic murein transglycosylase</fullName>
        <ecNumber evidence="7">4.2.2.29</ecNumber>
    </recommendedName>
    <alternativeName>
        <fullName evidence="7">Peptidoglycan lytic transglycosylase</fullName>
    </alternativeName>
    <alternativeName>
        <fullName evidence="7">Peptidoglycan polymerization terminase</fullName>
    </alternativeName>
</protein>
<evidence type="ECO:0000313" key="9">
    <source>
        <dbReference type="Proteomes" id="UP000031623"/>
    </source>
</evidence>
<sequence>MTIVGAGGYWLYKYRLTVPLPLFNDIHYVVESNITLSEVAKDLMDKGLLDYPTALAWVNLARFQKRAHLIKAGEYRVPVGTTPQQLLDIMISGKTIQYTLTIPEGWNFYQLMTAVRAHPQLIQTLAGLSSDDAIMEKLGWPKQHPEGRFYPDTYLFPTRTTDVEFLQRAYKVMQAKLKAAWKQRDQDLPLKSPDEALVLASLIEKETAVAEERPLIAGVFIRRLKKNMLLQTDPTVIYALGKTFDGNIRKQDLKMDSPYNTYINKGLPPTPIAMPGKSALEAAVKPKPGDTLFFVAKGDGSHHFSTTYEEHECAVIEYQLKAKFPNRYHNQCKIYSNCAACRS</sequence>